<keyword evidence="2" id="KW-0067">ATP-binding</keyword>
<keyword evidence="1" id="KW-0547">Nucleotide-binding</keyword>
<dbReference type="Pfam" id="PF10609">
    <property type="entry name" value="ParA"/>
    <property type="match status" value="1"/>
</dbReference>
<dbReference type="Gene3D" id="3.40.50.300">
    <property type="entry name" value="P-loop containing nucleotide triphosphate hydrolases"/>
    <property type="match status" value="1"/>
</dbReference>
<dbReference type="InterPro" id="IPR033756">
    <property type="entry name" value="YlxH/NBP35"/>
</dbReference>
<protein>
    <submittedName>
        <fullName evidence="3">CpsD/CapB family tyrosine-protein kinase</fullName>
    </submittedName>
</protein>
<keyword evidence="3" id="KW-0418">Kinase</keyword>
<name>A0A841ZM64_9LIST</name>
<evidence type="ECO:0000313" key="4">
    <source>
        <dbReference type="Proteomes" id="UP000559885"/>
    </source>
</evidence>
<dbReference type="CDD" id="cd05387">
    <property type="entry name" value="BY-kinase"/>
    <property type="match status" value="1"/>
</dbReference>
<dbReference type="GO" id="GO:0005886">
    <property type="term" value="C:plasma membrane"/>
    <property type="evidence" value="ECO:0007669"/>
    <property type="project" value="TreeGrafter"/>
</dbReference>
<organism evidence="3 4">
    <name type="scientific">Listeria aquatica</name>
    <dbReference type="NCBI Taxonomy" id="1494960"/>
    <lineage>
        <taxon>Bacteria</taxon>
        <taxon>Bacillati</taxon>
        <taxon>Bacillota</taxon>
        <taxon>Bacilli</taxon>
        <taxon>Bacillales</taxon>
        <taxon>Listeriaceae</taxon>
        <taxon>Listeria</taxon>
    </lineage>
</organism>
<comment type="caution">
    <text evidence="3">The sequence shown here is derived from an EMBL/GenBank/DDBJ whole genome shotgun (WGS) entry which is preliminary data.</text>
</comment>
<keyword evidence="3" id="KW-0808">Transferase</keyword>
<dbReference type="AlphaFoldDB" id="A0A841ZM64"/>
<dbReference type="GO" id="GO:0005524">
    <property type="term" value="F:ATP binding"/>
    <property type="evidence" value="ECO:0007669"/>
    <property type="project" value="UniProtKB-KW"/>
</dbReference>
<accession>A0A841ZM64</accession>
<dbReference type="InterPro" id="IPR027417">
    <property type="entry name" value="P-loop_NTPase"/>
</dbReference>
<dbReference type="PANTHER" id="PTHR32309">
    <property type="entry name" value="TYROSINE-PROTEIN KINASE"/>
    <property type="match status" value="1"/>
</dbReference>
<evidence type="ECO:0000256" key="1">
    <source>
        <dbReference type="ARBA" id="ARBA00022741"/>
    </source>
</evidence>
<dbReference type="InterPro" id="IPR050445">
    <property type="entry name" value="Bact_polysacc_biosynth/exp"/>
</dbReference>
<dbReference type="Proteomes" id="UP000559885">
    <property type="component" value="Unassembled WGS sequence"/>
</dbReference>
<dbReference type="PANTHER" id="PTHR32309:SF13">
    <property type="entry name" value="FERRIC ENTEROBACTIN TRANSPORT PROTEIN FEPE"/>
    <property type="match status" value="1"/>
</dbReference>
<dbReference type="RefSeq" id="WP_185371933.1">
    <property type="nucleotide sequence ID" value="NZ_JAARRM010000001.1"/>
</dbReference>
<reference evidence="3 4" key="1">
    <citation type="submission" date="2020-03" db="EMBL/GenBank/DDBJ databases">
        <title>Soil Listeria distribution.</title>
        <authorList>
            <person name="Liao J."/>
            <person name="Wiedmann M."/>
        </authorList>
    </citation>
    <scope>NUCLEOTIDE SEQUENCE [LARGE SCALE GENOMIC DNA]</scope>
    <source>
        <strain evidence="3 4">FSL L7-1507</strain>
    </source>
</reference>
<dbReference type="InterPro" id="IPR005702">
    <property type="entry name" value="Wzc-like_C"/>
</dbReference>
<evidence type="ECO:0000313" key="3">
    <source>
        <dbReference type="EMBL" id="MBC1520354.1"/>
    </source>
</evidence>
<evidence type="ECO:0000256" key="2">
    <source>
        <dbReference type="ARBA" id="ARBA00022840"/>
    </source>
</evidence>
<dbReference type="SUPFAM" id="SSF52540">
    <property type="entry name" value="P-loop containing nucleoside triphosphate hydrolases"/>
    <property type="match status" value="1"/>
</dbReference>
<gene>
    <name evidence="3" type="ORF">HB912_01690</name>
</gene>
<dbReference type="NCBIfam" id="TIGR01007">
    <property type="entry name" value="eps_fam"/>
    <property type="match status" value="1"/>
</dbReference>
<dbReference type="GO" id="GO:0004713">
    <property type="term" value="F:protein tyrosine kinase activity"/>
    <property type="evidence" value="ECO:0007669"/>
    <property type="project" value="TreeGrafter"/>
</dbReference>
<dbReference type="EMBL" id="JAARRM010000001">
    <property type="protein sequence ID" value="MBC1520354.1"/>
    <property type="molecule type" value="Genomic_DNA"/>
</dbReference>
<sequence>MKKNEGKSLKQEKEKAAIEEQFRLIRASIDLTNSEQKKQVILITSPESGTGKSTIASHLAVCYAKKGERTLLIDADLRKPTIHKHFSVSRYIGLTNIITEQSSVTNCLQEVNQDGYSLSILTGGPSPLNPSELLSSKNMEQLVNQLRRIFDVIILDTPPVTMVSDALVLTDLSDGVVLTFRYHQTVKEKAQAAAGKLKLSKARLLGVIFNGTKNVKHYYY</sequence>
<proteinExistence type="predicted"/>